<dbReference type="PANTHER" id="PTHR47481">
    <property type="match status" value="1"/>
</dbReference>
<dbReference type="PANTHER" id="PTHR47481:SF14">
    <property type="entry name" value="RETROTRANSPOSON COPIA-LIKE N-TERMINAL DOMAIN-CONTAINING PROTEIN"/>
    <property type="match status" value="1"/>
</dbReference>
<dbReference type="Pfam" id="PF14223">
    <property type="entry name" value="Retrotran_gag_2"/>
    <property type="match status" value="1"/>
</dbReference>
<dbReference type="Proteomes" id="UP001064489">
    <property type="component" value="Chromosome 2"/>
</dbReference>
<comment type="caution">
    <text evidence="1">The sequence shown here is derived from an EMBL/GenBank/DDBJ whole genome shotgun (WGS) entry which is preliminary data.</text>
</comment>
<evidence type="ECO:0008006" key="3">
    <source>
        <dbReference type="Google" id="ProtNLM"/>
    </source>
</evidence>
<sequence length="145" mass="15741">MANNNSSDESILNPTIVVAGGNTSKNNLLTFNTASQLSVKLTGSSNYPIWKAQVTTLLYGYDLMGYIDGSYPCPPMLLQQNKDTTILNPEYKLWTRQDNLLRNAIMASVDATIAPTVASATSAQQAWVSLNTTYSTISCKNSHGK</sequence>
<dbReference type="AlphaFoldDB" id="A0AAD5IFT2"/>
<organism evidence="1 2">
    <name type="scientific">Acer negundo</name>
    <name type="common">Box elder</name>
    <dbReference type="NCBI Taxonomy" id="4023"/>
    <lineage>
        <taxon>Eukaryota</taxon>
        <taxon>Viridiplantae</taxon>
        <taxon>Streptophyta</taxon>
        <taxon>Embryophyta</taxon>
        <taxon>Tracheophyta</taxon>
        <taxon>Spermatophyta</taxon>
        <taxon>Magnoliopsida</taxon>
        <taxon>eudicotyledons</taxon>
        <taxon>Gunneridae</taxon>
        <taxon>Pentapetalae</taxon>
        <taxon>rosids</taxon>
        <taxon>malvids</taxon>
        <taxon>Sapindales</taxon>
        <taxon>Sapindaceae</taxon>
        <taxon>Hippocastanoideae</taxon>
        <taxon>Acereae</taxon>
        <taxon>Acer</taxon>
    </lineage>
</organism>
<gene>
    <name evidence="1" type="ORF">LWI28_018753</name>
</gene>
<name>A0AAD5IFT2_ACENE</name>
<dbReference type="EMBL" id="JAJSOW010000106">
    <property type="protein sequence ID" value="KAI9161571.1"/>
    <property type="molecule type" value="Genomic_DNA"/>
</dbReference>
<evidence type="ECO:0000313" key="2">
    <source>
        <dbReference type="Proteomes" id="UP001064489"/>
    </source>
</evidence>
<accession>A0AAD5IFT2</accession>
<reference evidence="1" key="2">
    <citation type="submission" date="2023-02" db="EMBL/GenBank/DDBJ databases">
        <authorList>
            <person name="Swenson N.G."/>
            <person name="Wegrzyn J.L."/>
            <person name="Mcevoy S.L."/>
        </authorList>
    </citation>
    <scope>NUCLEOTIDE SEQUENCE</scope>
    <source>
        <strain evidence="1">91603</strain>
        <tissue evidence="1">Leaf</tissue>
    </source>
</reference>
<evidence type="ECO:0000313" key="1">
    <source>
        <dbReference type="EMBL" id="KAI9161571.1"/>
    </source>
</evidence>
<proteinExistence type="predicted"/>
<keyword evidence="2" id="KW-1185">Reference proteome</keyword>
<reference evidence="1" key="1">
    <citation type="journal article" date="2022" name="Plant J.">
        <title>Strategies of tolerance reflected in two North American maple genomes.</title>
        <authorList>
            <person name="McEvoy S.L."/>
            <person name="Sezen U.U."/>
            <person name="Trouern-Trend A."/>
            <person name="McMahon S.M."/>
            <person name="Schaberg P.G."/>
            <person name="Yang J."/>
            <person name="Wegrzyn J.L."/>
            <person name="Swenson N.G."/>
        </authorList>
    </citation>
    <scope>NUCLEOTIDE SEQUENCE</scope>
    <source>
        <strain evidence="1">91603</strain>
    </source>
</reference>
<protein>
    <recommendedName>
        <fullName evidence="3">Retrotransposon Copia-like N-terminal domain-containing protein</fullName>
    </recommendedName>
</protein>